<comment type="caution">
    <text evidence="3">The sequence shown here is derived from an EMBL/GenBank/DDBJ whole genome shotgun (WGS) entry which is preliminary data.</text>
</comment>
<dbReference type="InterPro" id="IPR012480">
    <property type="entry name" value="Hepar_II_III_C"/>
</dbReference>
<accession>A0ABS4ZH91</accession>
<name>A0ABS4ZH91_9MICO</name>
<dbReference type="InterPro" id="IPR008929">
    <property type="entry name" value="Chondroitin_lyas"/>
</dbReference>
<proteinExistence type="predicted"/>
<evidence type="ECO:0000313" key="4">
    <source>
        <dbReference type="Proteomes" id="UP001519362"/>
    </source>
</evidence>
<protein>
    <recommendedName>
        <fullName evidence="2">Heparinase II/III-like C-terminal domain-containing protein</fullName>
    </recommendedName>
</protein>
<dbReference type="Gene3D" id="2.70.98.70">
    <property type="match status" value="1"/>
</dbReference>
<dbReference type="Gene3D" id="1.50.10.100">
    <property type="entry name" value="Chondroitin AC/alginate lyase"/>
    <property type="match status" value="1"/>
</dbReference>
<dbReference type="RefSeq" id="WP_165136562.1">
    <property type="nucleotide sequence ID" value="NZ_CP049253.1"/>
</dbReference>
<reference evidence="3 4" key="1">
    <citation type="submission" date="2021-03" db="EMBL/GenBank/DDBJ databases">
        <title>Sequencing the genomes of 1000 actinobacteria strains.</title>
        <authorList>
            <person name="Klenk H.-P."/>
        </authorList>
    </citation>
    <scope>NUCLEOTIDE SEQUENCE [LARGE SCALE GENOMIC DNA]</scope>
    <source>
        <strain evidence="3 4">DSM 24221</strain>
    </source>
</reference>
<evidence type="ECO:0000313" key="3">
    <source>
        <dbReference type="EMBL" id="MBP2436373.1"/>
    </source>
</evidence>
<organism evidence="3 4">
    <name type="scientific">Microbacterium amylolyticum</name>
    <dbReference type="NCBI Taxonomy" id="936337"/>
    <lineage>
        <taxon>Bacteria</taxon>
        <taxon>Bacillati</taxon>
        <taxon>Actinomycetota</taxon>
        <taxon>Actinomycetes</taxon>
        <taxon>Micrococcales</taxon>
        <taxon>Microbacteriaceae</taxon>
        <taxon>Microbacterium</taxon>
    </lineage>
</organism>
<dbReference type="SUPFAM" id="SSF48230">
    <property type="entry name" value="Chondroitin AC/alginate lyase"/>
    <property type="match status" value="1"/>
</dbReference>
<evidence type="ECO:0000259" key="2">
    <source>
        <dbReference type="Pfam" id="PF07940"/>
    </source>
</evidence>
<evidence type="ECO:0000256" key="1">
    <source>
        <dbReference type="ARBA" id="ARBA00004196"/>
    </source>
</evidence>
<gene>
    <name evidence="3" type="ORF">JOF34_000959</name>
</gene>
<dbReference type="Pfam" id="PF07940">
    <property type="entry name" value="Hepar_II_III_C"/>
    <property type="match status" value="1"/>
</dbReference>
<feature type="domain" description="Heparinase II/III-like C-terminal" evidence="2">
    <location>
        <begin position="426"/>
        <end position="582"/>
    </location>
</feature>
<sequence length="648" mass="70015">MTCTSAETAPAFPLTSALAAQIGAPRDTLAAALAEVLAPAASALPLAPASQWAANTVDGPTIASLRSAAAAESGTPWPQPLAHDAARFHGDGDRITWETAAFARQDRLTRAAVLAAAGDEEMLADVVDGVILLCEQSSWCWPAHDDAYARNGLVLPDAASPYLDLGAGEVVAQLAWLDQALGDALESHYPGVRERIRYEARIRIFRPFLTRRDWHWTGTPGAAHNWNPWIHGNVIVGALRLLDGDEEREQRARVITLALEGMDAYVATLPVDGAIDEGYGYWWNGACRLLEALDVLVHASDGVLDAIAGVERLRETIAFPHRMHLGGEWFVSVADAQAKQIGAAPWHALHRAARHARMDDAAAFAASRHRPGTPVAAERDGLGRLLRAVTDVSWREARHEASPLPASTWLESTQMLVAREHAGSARGLSLVVKGGHNGENHNHNDVGSVIVASDGVPVIVDPGRPTYDARTFGPGRYELWPMQSEWHSVPFIDGSGQSVGRDRGASRVAHETSADRDQLSLDISGAYDAPTLRSWVRTAALDRVDSRVTITDEWERAADADRPTQVRFLLAGDVALEEGSAMITPLGDAPPIRLDWDPTAAARLTPRPLDDPMMTEVWGQSLTRLDIDVTDRTSFAVTARQTVQGIPQ</sequence>
<comment type="subcellular location">
    <subcellularLocation>
        <location evidence="1">Cell envelope</location>
    </subcellularLocation>
</comment>
<dbReference type="EMBL" id="JAGIOL010000001">
    <property type="protein sequence ID" value="MBP2436373.1"/>
    <property type="molecule type" value="Genomic_DNA"/>
</dbReference>
<dbReference type="Proteomes" id="UP001519362">
    <property type="component" value="Unassembled WGS sequence"/>
</dbReference>
<keyword evidence="4" id="KW-1185">Reference proteome</keyword>